<dbReference type="EMBL" id="JANIBL010000121">
    <property type="protein sequence ID" value="MCQ8119960.1"/>
    <property type="molecule type" value="Genomic_DNA"/>
</dbReference>
<keyword evidence="3" id="KW-1185">Reference proteome</keyword>
<dbReference type="InterPro" id="IPR009081">
    <property type="entry name" value="PP-bd_ACP"/>
</dbReference>
<evidence type="ECO:0000259" key="1">
    <source>
        <dbReference type="PROSITE" id="PS50075"/>
    </source>
</evidence>
<name>A0ABT1TYW1_9GAMM</name>
<dbReference type="Pfam" id="PF00550">
    <property type="entry name" value="PP-binding"/>
    <property type="match status" value="1"/>
</dbReference>
<evidence type="ECO:0000313" key="2">
    <source>
        <dbReference type="EMBL" id="MCQ8119960.1"/>
    </source>
</evidence>
<evidence type="ECO:0000313" key="3">
    <source>
        <dbReference type="Proteomes" id="UP001524570"/>
    </source>
</evidence>
<reference evidence="2 3" key="1">
    <citation type="submission" date="2022-07" db="EMBL/GenBank/DDBJ databases">
        <title>Methylomonas rivi sp. nov., Methylomonas rosea sp. nov., Methylomonas aureus sp. nov. and Methylomonas subterranea sp. nov., four novel methanotrophs isolated from a freshwater creek and the deep terrestrial subsurface.</title>
        <authorList>
            <person name="Abin C."/>
            <person name="Sankaranarayanan K."/>
            <person name="Garner C."/>
            <person name="Sindelar R."/>
            <person name="Kotary K."/>
            <person name="Garner R."/>
            <person name="Barclay S."/>
            <person name="Lawson P."/>
            <person name="Krumholz L."/>
        </authorList>
    </citation>
    <scope>NUCLEOTIDE SEQUENCE [LARGE SCALE GENOMIC DNA]</scope>
    <source>
        <strain evidence="2 3">WSC-7</strain>
    </source>
</reference>
<proteinExistence type="predicted"/>
<protein>
    <submittedName>
        <fullName evidence="2">Phosphopantetheine-binding protein</fullName>
    </submittedName>
</protein>
<feature type="domain" description="Carrier" evidence="1">
    <location>
        <begin position="1"/>
        <end position="69"/>
    </location>
</feature>
<comment type="caution">
    <text evidence="2">The sequence shown here is derived from an EMBL/GenBank/DDBJ whole genome shotgun (WGS) entry which is preliminary data.</text>
</comment>
<dbReference type="SUPFAM" id="SSF47336">
    <property type="entry name" value="ACP-like"/>
    <property type="match status" value="1"/>
</dbReference>
<dbReference type="Proteomes" id="UP001524570">
    <property type="component" value="Unassembled WGS sequence"/>
</dbReference>
<dbReference type="InterPro" id="IPR036736">
    <property type="entry name" value="ACP-like_sf"/>
</dbReference>
<dbReference type="PROSITE" id="PS50075">
    <property type="entry name" value="CARRIER"/>
    <property type="match status" value="1"/>
</dbReference>
<gene>
    <name evidence="2" type="ORF">NP589_21295</name>
</gene>
<organism evidence="2 3">
    <name type="scientific">Methylomonas rosea</name>
    <dbReference type="NCBI Taxonomy" id="2952227"/>
    <lineage>
        <taxon>Bacteria</taxon>
        <taxon>Pseudomonadati</taxon>
        <taxon>Pseudomonadota</taxon>
        <taxon>Gammaproteobacteria</taxon>
        <taxon>Methylococcales</taxon>
        <taxon>Methylococcaceae</taxon>
        <taxon>Methylomonas</taxon>
    </lineage>
</organism>
<accession>A0ABT1TYW1</accession>
<sequence length="76" mass="8635">MLRCEIAEAMAINPDLLGDEDDLFLMGLDSLVMMTLMQRWRQRGFHAEFAELAPMPTLGAWHALWQESATAEAGRR</sequence>
<dbReference type="Gene3D" id="1.10.1200.10">
    <property type="entry name" value="ACP-like"/>
    <property type="match status" value="1"/>
</dbReference>